<keyword evidence="7" id="KW-0732">Signal</keyword>
<dbReference type="PROSITE" id="PS51007">
    <property type="entry name" value="CYTC"/>
    <property type="match status" value="1"/>
</dbReference>
<keyword evidence="1" id="KW-0813">Transport</keyword>
<evidence type="ECO:0000256" key="2">
    <source>
        <dbReference type="ARBA" id="ARBA00022617"/>
    </source>
</evidence>
<evidence type="ECO:0000256" key="3">
    <source>
        <dbReference type="ARBA" id="ARBA00022723"/>
    </source>
</evidence>
<evidence type="ECO:0000256" key="5">
    <source>
        <dbReference type="ARBA" id="ARBA00023004"/>
    </source>
</evidence>
<feature type="chain" id="PRO_5039313200" description="Cytochrome c domain-containing protein" evidence="7">
    <location>
        <begin position="26"/>
        <end position="115"/>
    </location>
</feature>
<dbReference type="PROSITE" id="PS51257">
    <property type="entry name" value="PROKAR_LIPOPROTEIN"/>
    <property type="match status" value="1"/>
</dbReference>
<reference evidence="9" key="1">
    <citation type="submission" date="2020-02" db="EMBL/GenBank/DDBJ databases">
        <authorList>
            <person name="Meier V. D."/>
        </authorList>
    </citation>
    <scope>NUCLEOTIDE SEQUENCE</scope>
    <source>
        <strain evidence="9">AVDCRST_MAG45</strain>
    </source>
</reference>
<dbReference type="GO" id="GO:0005506">
    <property type="term" value="F:iron ion binding"/>
    <property type="evidence" value="ECO:0007669"/>
    <property type="project" value="InterPro"/>
</dbReference>
<dbReference type="GO" id="GO:0020037">
    <property type="term" value="F:heme binding"/>
    <property type="evidence" value="ECO:0007669"/>
    <property type="project" value="InterPro"/>
</dbReference>
<dbReference type="SUPFAM" id="SSF46626">
    <property type="entry name" value="Cytochrome c"/>
    <property type="match status" value="1"/>
</dbReference>
<keyword evidence="3 6" id="KW-0479">Metal-binding</keyword>
<keyword evidence="2 6" id="KW-0349">Heme</keyword>
<dbReference type="Gene3D" id="1.10.760.10">
    <property type="entry name" value="Cytochrome c-like domain"/>
    <property type="match status" value="1"/>
</dbReference>
<feature type="domain" description="Cytochrome c" evidence="8">
    <location>
        <begin position="36"/>
        <end position="113"/>
    </location>
</feature>
<dbReference type="Pfam" id="PF13442">
    <property type="entry name" value="Cytochrome_CBB3"/>
    <property type="match status" value="1"/>
</dbReference>
<gene>
    <name evidence="9" type="ORF">AVDCRST_MAG45-1431</name>
</gene>
<feature type="signal peptide" evidence="7">
    <location>
        <begin position="1"/>
        <end position="25"/>
    </location>
</feature>
<keyword evidence="5 6" id="KW-0408">Iron</keyword>
<sequence length="115" mass="11263">MSLAARERTAAAGLVALAVAGVLSACGGAPSPADPSTVEAGARVFSQQGCGTCHTLGAAGSRGVIGPSLDARRPPVDRVVSQVQEGGGAMPAYAGRLSDEEIDAVAAYVAEVAGR</sequence>
<dbReference type="InterPro" id="IPR009056">
    <property type="entry name" value="Cyt_c-like_dom"/>
</dbReference>
<dbReference type="InterPro" id="IPR008168">
    <property type="entry name" value="Cyt_C_IC"/>
</dbReference>
<proteinExistence type="predicted"/>
<evidence type="ECO:0000256" key="4">
    <source>
        <dbReference type="ARBA" id="ARBA00022982"/>
    </source>
</evidence>
<evidence type="ECO:0000256" key="7">
    <source>
        <dbReference type="SAM" id="SignalP"/>
    </source>
</evidence>
<dbReference type="PRINTS" id="PR00605">
    <property type="entry name" value="CYTCHROMECIC"/>
</dbReference>
<dbReference type="InterPro" id="IPR036909">
    <property type="entry name" value="Cyt_c-like_dom_sf"/>
</dbReference>
<keyword evidence="4" id="KW-0249">Electron transport</keyword>
<evidence type="ECO:0000256" key="6">
    <source>
        <dbReference type="PROSITE-ProRule" id="PRU00433"/>
    </source>
</evidence>
<evidence type="ECO:0000313" key="9">
    <source>
        <dbReference type="EMBL" id="CAA9503032.1"/>
    </source>
</evidence>
<dbReference type="AlphaFoldDB" id="A0A6J4SR59"/>
<evidence type="ECO:0000256" key="1">
    <source>
        <dbReference type="ARBA" id="ARBA00022448"/>
    </source>
</evidence>
<name>A0A6J4SR59_9ACTN</name>
<accession>A0A6J4SR59</accession>
<protein>
    <recommendedName>
        <fullName evidence="8">Cytochrome c domain-containing protein</fullName>
    </recommendedName>
</protein>
<organism evidence="9">
    <name type="scientific">uncultured Solirubrobacterales bacterium</name>
    <dbReference type="NCBI Taxonomy" id="768556"/>
    <lineage>
        <taxon>Bacteria</taxon>
        <taxon>Bacillati</taxon>
        <taxon>Actinomycetota</taxon>
        <taxon>Thermoleophilia</taxon>
        <taxon>Solirubrobacterales</taxon>
        <taxon>environmental samples</taxon>
    </lineage>
</organism>
<evidence type="ECO:0000259" key="8">
    <source>
        <dbReference type="PROSITE" id="PS51007"/>
    </source>
</evidence>
<dbReference type="GO" id="GO:0009055">
    <property type="term" value="F:electron transfer activity"/>
    <property type="evidence" value="ECO:0007669"/>
    <property type="project" value="InterPro"/>
</dbReference>
<dbReference type="EMBL" id="CADCVU010000120">
    <property type="protein sequence ID" value="CAA9503032.1"/>
    <property type="molecule type" value="Genomic_DNA"/>
</dbReference>